<keyword evidence="1" id="KW-0472">Membrane</keyword>
<reference evidence="3" key="1">
    <citation type="journal article" date="2019" name="Int. J. Syst. Evol. Microbiol.">
        <title>The Global Catalogue of Microorganisms (GCM) 10K type strain sequencing project: providing services to taxonomists for standard genome sequencing and annotation.</title>
        <authorList>
            <consortium name="The Broad Institute Genomics Platform"/>
            <consortium name="The Broad Institute Genome Sequencing Center for Infectious Disease"/>
            <person name="Wu L."/>
            <person name="Ma J."/>
        </authorList>
    </citation>
    <scope>NUCLEOTIDE SEQUENCE [LARGE SCALE GENOMIC DNA]</scope>
    <source>
        <strain evidence="3">JCM 17927</strain>
    </source>
</reference>
<dbReference type="RefSeq" id="WP_345244185.1">
    <property type="nucleotide sequence ID" value="NZ_BAABHD010000029.1"/>
</dbReference>
<comment type="caution">
    <text evidence="2">The sequence shown here is derived from an EMBL/GenBank/DDBJ whole genome shotgun (WGS) entry which is preliminary data.</text>
</comment>
<dbReference type="EMBL" id="BAABHD010000029">
    <property type="protein sequence ID" value="GAA4456723.1"/>
    <property type="molecule type" value="Genomic_DNA"/>
</dbReference>
<feature type="transmembrane region" description="Helical" evidence="1">
    <location>
        <begin position="35"/>
        <end position="56"/>
    </location>
</feature>
<evidence type="ECO:0008006" key="4">
    <source>
        <dbReference type="Google" id="ProtNLM"/>
    </source>
</evidence>
<evidence type="ECO:0000313" key="2">
    <source>
        <dbReference type="EMBL" id="GAA4456723.1"/>
    </source>
</evidence>
<proteinExistence type="predicted"/>
<accession>A0ABP8MY74</accession>
<name>A0ABP8MY74_9BACT</name>
<keyword evidence="1" id="KW-1133">Transmembrane helix</keyword>
<evidence type="ECO:0000256" key="1">
    <source>
        <dbReference type="SAM" id="Phobius"/>
    </source>
</evidence>
<protein>
    <recommendedName>
        <fullName evidence="4">DUF3311 domain-containing protein</fullName>
    </recommendedName>
</protein>
<keyword evidence="1" id="KW-0812">Transmembrane</keyword>
<sequence>MKKMRLLAVSLLFLMLLNDPLLSIANRAMLVAGIPLLYLYVTVAWLVLIILIAFIVHQNRHTSDTPEADE</sequence>
<gene>
    <name evidence="2" type="ORF">GCM10023189_26400</name>
</gene>
<organism evidence="2 3">
    <name type="scientific">Nibrella saemangeumensis</name>
    <dbReference type="NCBI Taxonomy" id="1084526"/>
    <lineage>
        <taxon>Bacteria</taxon>
        <taxon>Pseudomonadati</taxon>
        <taxon>Bacteroidota</taxon>
        <taxon>Cytophagia</taxon>
        <taxon>Cytophagales</taxon>
        <taxon>Spirosomataceae</taxon>
        <taxon>Nibrella</taxon>
    </lineage>
</organism>
<keyword evidence="3" id="KW-1185">Reference proteome</keyword>
<dbReference type="Proteomes" id="UP001501175">
    <property type="component" value="Unassembled WGS sequence"/>
</dbReference>
<evidence type="ECO:0000313" key="3">
    <source>
        <dbReference type="Proteomes" id="UP001501175"/>
    </source>
</evidence>